<keyword evidence="1" id="KW-1133">Transmembrane helix</keyword>
<comment type="caution">
    <text evidence="2">The sequence shown here is derived from an EMBL/GenBank/DDBJ whole genome shotgun (WGS) entry which is preliminary data.</text>
</comment>
<accession>A0A2P6RT92</accession>
<dbReference type="Gramene" id="PRQ49647">
    <property type="protein sequence ID" value="PRQ49647"/>
    <property type="gene ID" value="RchiOBHm_Chr2g0124251"/>
</dbReference>
<protein>
    <submittedName>
        <fullName evidence="2">Uncharacterized protein</fullName>
    </submittedName>
</protein>
<dbReference type="EMBL" id="PDCK01000040">
    <property type="protein sequence ID" value="PRQ49647.1"/>
    <property type="molecule type" value="Genomic_DNA"/>
</dbReference>
<reference evidence="2 3" key="1">
    <citation type="journal article" date="2018" name="Nat. Genet.">
        <title>The Rosa genome provides new insights in the design of modern roses.</title>
        <authorList>
            <person name="Bendahmane M."/>
        </authorList>
    </citation>
    <scope>NUCLEOTIDE SEQUENCE [LARGE SCALE GENOMIC DNA]</scope>
    <source>
        <strain evidence="3">cv. Old Blush</strain>
    </source>
</reference>
<keyword evidence="1" id="KW-0812">Transmembrane</keyword>
<evidence type="ECO:0000313" key="2">
    <source>
        <dbReference type="EMBL" id="PRQ49647.1"/>
    </source>
</evidence>
<keyword evidence="1" id="KW-0472">Membrane</keyword>
<sequence length="79" mass="9061">MLILLELLVSNYILTEVFVFILNCCIMQDHFFYSVNSLLIILRVGHLVYICWMLKLVSIVEFGGFVPSLPCLFGITALF</sequence>
<keyword evidence="3" id="KW-1185">Reference proteome</keyword>
<gene>
    <name evidence="2" type="ORF">RchiOBHm_Chr2g0124251</name>
</gene>
<feature type="transmembrane region" description="Helical" evidence="1">
    <location>
        <begin position="31"/>
        <end position="52"/>
    </location>
</feature>
<name>A0A2P6RT92_ROSCH</name>
<dbReference type="Proteomes" id="UP000238479">
    <property type="component" value="Chromosome 2"/>
</dbReference>
<evidence type="ECO:0000313" key="3">
    <source>
        <dbReference type="Proteomes" id="UP000238479"/>
    </source>
</evidence>
<proteinExistence type="predicted"/>
<organism evidence="2 3">
    <name type="scientific">Rosa chinensis</name>
    <name type="common">China rose</name>
    <dbReference type="NCBI Taxonomy" id="74649"/>
    <lineage>
        <taxon>Eukaryota</taxon>
        <taxon>Viridiplantae</taxon>
        <taxon>Streptophyta</taxon>
        <taxon>Embryophyta</taxon>
        <taxon>Tracheophyta</taxon>
        <taxon>Spermatophyta</taxon>
        <taxon>Magnoliopsida</taxon>
        <taxon>eudicotyledons</taxon>
        <taxon>Gunneridae</taxon>
        <taxon>Pentapetalae</taxon>
        <taxon>rosids</taxon>
        <taxon>fabids</taxon>
        <taxon>Rosales</taxon>
        <taxon>Rosaceae</taxon>
        <taxon>Rosoideae</taxon>
        <taxon>Rosoideae incertae sedis</taxon>
        <taxon>Rosa</taxon>
    </lineage>
</organism>
<evidence type="ECO:0000256" key="1">
    <source>
        <dbReference type="SAM" id="Phobius"/>
    </source>
</evidence>
<dbReference type="AlphaFoldDB" id="A0A2P6RT92"/>